<reference evidence="2" key="1">
    <citation type="submission" date="2006-01" db="EMBL/GenBank/DDBJ databases">
        <title>Complete sequence of Anaeromyxobacter dehalogenans 2CP-C.</title>
        <authorList>
            <consortium name="US DOE Joint Genome Institute"/>
            <person name="Copeland A."/>
            <person name="Lucas S."/>
            <person name="Lapidus A."/>
            <person name="Barry K."/>
            <person name="Detter J.C."/>
            <person name="Glavina T."/>
            <person name="Hammon N."/>
            <person name="Israni S."/>
            <person name="Pitluck S."/>
            <person name="Brettin T."/>
            <person name="Bruce D."/>
            <person name="Han C."/>
            <person name="Tapia R."/>
            <person name="Gilna P."/>
            <person name="Kiss H."/>
            <person name="Schmutz J."/>
            <person name="Larimer F."/>
            <person name="Land M."/>
            <person name="Kyrpides N."/>
            <person name="Anderson I."/>
            <person name="Sanford R.A."/>
            <person name="Ritalahti K.M."/>
            <person name="Thomas H.S."/>
            <person name="Kirby J.R."/>
            <person name="Zhulin I.B."/>
            <person name="Loeffler F.E."/>
            <person name="Richardson P."/>
        </authorList>
    </citation>
    <scope>NUCLEOTIDE SEQUENCE</scope>
    <source>
        <strain evidence="2">2CP-C</strain>
    </source>
</reference>
<gene>
    <name evidence="2" type="ordered locus">Adeh_3263</name>
</gene>
<name>Q2IEM7_ANADE</name>
<dbReference type="STRING" id="290397.Adeh_3263"/>
<evidence type="ECO:0000256" key="1">
    <source>
        <dbReference type="SAM" id="MobiDB-lite"/>
    </source>
</evidence>
<dbReference type="KEGG" id="ade:Adeh_3263"/>
<evidence type="ECO:0000313" key="3">
    <source>
        <dbReference type="Proteomes" id="UP000001935"/>
    </source>
</evidence>
<evidence type="ECO:0000313" key="2">
    <source>
        <dbReference type="EMBL" id="ABC83031.1"/>
    </source>
</evidence>
<dbReference type="EMBL" id="CP000251">
    <property type="protein sequence ID" value="ABC83031.1"/>
    <property type="molecule type" value="Genomic_DNA"/>
</dbReference>
<dbReference type="AlphaFoldDB" id="Q2IEM7"/>
<sequence>MKPFTVLGYSANDEVFCPACLRSTTGLGPADTDYNGHPILPLYAADTTVQEECCTYCGAALLDLRLVAEAERGKAEPAFHVEKTRHHGPQPALRFDRKPPEEIRTELKRAGWRWDPVAQLWWWPKGAPVPVPASLNLPPVPAKVVARPPTIRRGAPRAQA</sequence>
<accession>Q2IEM7</accession>
<dbReference type="RefSeq" id="WP_011422313.1">
    <property type="nucleotide sequence ID" value="NC_007760.1"/>
</dbReference>
<dbReference type="Proteomes" id="UP000001935">
    <property type="component" value="Chromosome"/>
</dbReference>
<organism evidence="2 3">
    <name type="scientific">Anaeromyxobacter dehalogenans (strain 2CP-C)</name>
    <dbReference type="NCBI Taxonomy" id="290397"/>
    <lineage>
        <taxon>Bacteria</taxon>
        <taxon>Pseudomonadati</taxon>
        <taxon>Myxococcota</taxon>
        <taxon>Myxococcia</taxon>
        <taxon>Myxococcales</taxon>
        <taxon>Cystobacterineae</taxon>
        <taxon>Anaeromyxobacteraceae</taxon>
        <taxon>Anaeromyxobacter</taxon>
    </lineage>
</organism>
<feature type="region of interest" description="Disordered" evidence="1">
    <location>
        <begin position="77"/>
        <end position="98"/>
    </location>
</feature>
<protein>
    <submittedName>
        <fullName evidence="2">Uncharacterized protein</fullName>
    </submittedName>
</protein>
<dbReference type="HOGENOM" id="CLU_1648604_0_0_7"/>
<proteinExistence type="predicted"/>